<evidence type="ECO:0000256" key="3">
    <source>
        <dbReference type="ARBA" id="ARBA00023172"/>
    </source>
</evidence>
<dbReference type="PANTHER" id="PTHR30349:SF41">
    <property type="entry name" value="INTEGRASE_RECOMBINASE PROTEIN MJ0367-RELATED"/>
    <property type="match status" value="1"/>
</dbReference>
<dbReference type="InterPro" id="IPR011010">
    <property type="entry name" value="DNA_brk_join_enz"/>
</dbReference>
<keyword evidence="3" id="KW-0233">DNA recombination</keyword>
<dbReference type="Gene3D" id="1.10.443.10">
    <property type="entry name" value="Intergrase catalytic core"/>
    <property type="match status" value="1"/>
</dbReference>
<dbReference type="InterPro" id="IPR010998">
    <property type="entry name" value="Integrase_recombinase_N"/>
</dbReference>
<dbReference type="AlphaFoldDB" id="A0A8A4TRD1"/>
<organism evidence="5 6">
    <name type="scientific">Sulfidibacter corallicola</name>
    <dbReference type="NCBI Taxonomy" id="2818388"/>
    <lineage>
        <taxon>Bacteria</taxon>
        <taxon>Pseudomonadati</taxon>
        <taxon>Acidobacteriota</taxon>
        <taxon>Holophagae</taxon>
        <taxon>Acanthopleuribacterales</taxon>
        <taxon>Acanthopleuribacteraceae</taxon>
        <taxon>Sulfidibacter</taxon>
    </lineage>
</organism>
<dbReference type="InterPro" id="IPR002104">
    <property type="entry name" value="Integrase_catalytic"/>
</dbReference>
<evidence type="ECO:0000313" key="5">
    <source>
        <dbReference type="EMBL" id="QTD52110.1"/>
    </source>
</evidence>
<dbReference type="CDD" id="cd00397">
    <property type="entry name" value="DNA_BRE_C"/>
    <property type="match status" value="1"/>
</dbReference>
<feature type="domain" description="Tyr recombinase" evidence="4">
    <location>
        <begin position="106"/>
        <end position="289"/>
    </location>
</feature>
<dbReference type="Pfam" id="PF00589">
    <property type="entry name" value="Phage_integrase"/>
    <property type="match status" value="1"/>
</dbReference>
<dbReference type="PROSITE" id="PS51898">
    <property type="entry name" value="TYR_RECOMBINASE"/>
    <property type="match status" value="1"/>
</dbReference>
<dbReference type="GO" id="GO:0015074">
    <property type="term" value="P:DNA integration"/>
    <property type="evidence" value="ECO:0007669"/>
    <property type="project" value="InterPro"/>
</dbReference>
<dbReference type="GO" id="GO:0003677">
    <property type="term" value="F:DNA binding"/>
    <property type="evidence" value="ECO:0007669"/>
    <property type="project" value="UniProtKB-KW"/>
</dbReference>
<keyword evidence="6" id="KW-1185">Reference proteome</keyword>
<dbReference type="InterPro" id="IPR013762">
    <property type="entry name" value="Integrase-like_cat_sf"/>
</dbReference>
<evidence type="ECO:0000256" key="1">
    <source>
        <dbReference type="ARBA" id="ARBA00008857"/>
    </source>
</evidence>
<dbReference type="KEGG" id="scor:J3U87_06515"/>
<evidence type="ECO:0000256" key="2">
    <source>
        <dbReference type="ARBA" id="ARBA00023125"/>
    </source>
</evidence>
<accession>A0A8A4TRD1</accession>
<dbReference type="GO" id="GO:0006310">
    <property type="term" value="P:DNA recombination"/>
    <property type="evidence" value="ECO:0007669"/>
    <property type="project" value="UniProtKB-KW"/>
</dbReference>
<name>A0A8A4TRD1_SULCO</name>
<dbReference type="Proteomes" id="UP000663929">
    <property type="component" value="Chromosome"/>
</dbReference>
<gene>
    <name evidence="5" type="ORF">J3U87_06515</name>
</gene>
<proteinExistence type="inferred from homology"/>
<evidence type="ECO:0000313" key="6">
    <source>
        <dbReference type="Proteomes" id="UP000663929"/>
    </source>
</evidence>
<dbReference type="SUPFAM" id="SSF56349">
    <property type="entry name" value="DNA breaking-rejoining enzymes"/>
    <property type="match status" value="1"/>
</dbReference>
<comment type="similarity">
    <text evidence="1">Belongs to the 'phage' integrase family.</text>
</comment>
<protein>
    <submittedName>
        <fullName evidence="5">Tyrosine-type recombinase/integrase</fullName>
    </submittedName>
</protein>
<dbReference type="InterPro" id="IPR050090">
    <property type="entry name" value="Tyrosine_recombinase_XerCD"/>
</dbReference>
<dbReference type="PANTHER" id="PTHR30349">
    <property type="entry name" value="PHAGE INTEGRASE-RELATED"/>
    <property type="match status" value="1"/>
</dbReference>
<keyword evidence="2" id="KW-0238">DNA-binding</keyword>
<dbReference type="EMBL" id="CP071793">
    <property type="protein sequence ID" value="QTD52110.1"/>
    <property type="molecule type" value="Genomic_DNA"/>
</dbReference>
<evidence type="ECO:0000259" key="4">
    <source>
        <dbReference type="PROSITE" id="PS51898"/>
    </source>
</evidence>
<reference evidence="5" key="1">
    <citation type="submission" date="2021-03" db="EMBL/GenBank/DDBJ databases">
        <title>Acanthopleuribacteraceae sp. M133.</title>
        <authorList>
            <person name="Wang G."/>
        </authorList>
    </citation>
    <scope>NUCLEOTIDE SEQUENCE</scope>
    <source>
        <strain evidence="5">M133</strain>
    </source>
</reference>
<dbReference type="RefSeq" id="WP_237382219.1">
    <property type="nucleotide sequence ID" value="NZ_CP071793.1"/>
</dbReference>
<dbReference type="Gene3D" id="1.10.150.130">
    <property type="match status" value="1"/>
</dbReference>
<sequence>MNLWELHRRFRQFGAIEKGWSGATLKGQKAALSCFIHRTNITQLHELKEDTLRNWFYEGRERYQWSASNYGNYWLYFKQFFDWCLDRGFCNENPVLAISKPKRAKSLPRRITSGQAEKLLYTSYSMPWSAHFYRLRNHAIIATFLYSGLRASELLNLKCAHVSLAEREIFVEKGKGDKDRIVFIGEKLKIALKPYLEEVHRQGIASLYFFSSLRGNRLTYKNLWLVIRSIGKAAKAPATCHQFRHTFASMCIENGYNPYELQLIMGHESFQTTERYLSLTPEKAKENFLKMPSF</sequence>